<dbReference type="InterPro" id="IPR034904">
    <property type="entry name" value="FSCA_dom_sf"/>
</dbReference>
<dbReference type="Proteomes" id="UP001058974">
    <property type="component" value="Chromosome 7"/>
</dbReference>
<dbReference type="SUPFAM" id="SSF117916">
    <property type="entry name" value="Fe-S cluster assembly (FSCA) domain-like"/>
    <property type="match status" value="1"/>
</dbReference>
<evidence type="ECO:0000313" key="2">
    <source>
        <dbReference type="EMBL" id="KAI5387448.1"/>
    </source>
</evidence>
<gene>
    <name evidence="2" type="ORF">KIW84_073541</name>
</gene>
<reference evidence="2 3" key="1">
    <citation type="journal article" date="2022" name="Nat. Genet.">
        <title>Improved pea reference genome and pan-genome highlight genomic features and evolutionary characteristics.</title>
        <authorList>
            <person name="Yang T."/>
            <person name="Liu R."/>
            <person name="Luo Y."/>
            <person name="Hu S."/>
            <person name="Wang D."/>
            <person name="Wang C."/>
            <person name="Pandey M.K."/>
            <person name="Ge S."/>
            <person name="Xu Q."/>
            <person name="Li N."/>
            <person name="Li G."/>
            <person name="Huang Y."/>
            <person name="Saxena R.K."/>
            <person name="Ji Y."/>
            <person name="Li M."/>
            <person name="Yan X."/>
            <person name="He Y."/>
            <person name="Liu Y."/>
            <person name="Wang X."/>
            <person name="Xiang C."/>
            <person name="Varshney R.K."/>
            <person name="Ding H."/>
            <person name="Gao S."/>
            <person name="Zong X."/>
        </authorList>
    </citation>
    <scope>NUCLEOTIDE SEQUENCE [LARGE SCALE GENOMIC DNA]</scope>
    <source>
        <strain evidence="2 3">cv. Zhongwan 6</strain>
    </source>
</reference>
<comment type="caution">
    <text evidence="2">The sequence shown here is derived from an EMBL/GenBank/DDBJ whole genome shotgun (WGS) entry which is preliminary data.</text>
</comment>
<dbReference type="Gramene" id="Psat07G0354100-T1">
    <property type="protein sequence ID" value="KAI5387448.1"/>
    <property type="gene ID" value="KIW84_073541"/>
</dbReference>
<dbReference type="PANTHER" id="PTHR11178:SF1">
    <property type="entry name" value="NFU1 IRON-SULFUR CLUSTER SCAFFOLD HOMOLOG, MITOCHONDRIAL"/>
    <property type="match status" value="1"/>
</dbReference>
<proteinExistence type="inferred from homology"/>
<organism evidence="2 3">
    <name type="scientific">Pisum sativum</name>
    <name type="common">Garden pea</name>
    <name type="synonym">Lathyrus oleraceus</name>
    <dbReference type="NCBI Taxonomy" id="3888"/>
    <lineage>
        <taxon>Eukaryota</taxon>
        <taxon>Viridiplantae</taxon>
        <taxon>Streptophyta</taxon>
        <taxon>Embryophyta</taxon>
        <taxon>Tracheophyta</taxon>
        <taxon>Spermatophyta</taxon>
        <taxon>Magnoliopsida</taxon>
        <taxon>eudicotyledons</taxon>
        <taxon>Gunneridae</taxon>
        <taxon>Pentapetalae</taxon>
        <taxon>rosids</taxon>
        <taxon>fabids</taxon>
        <taxon>Fabales</taxon>
        <taxon>Fabaceae</taxon>
        <taxon>Papilionoideae</taxon>
        <taxon>50 kb inversion clade</taxon>
        <taxon>NPAAA clade</taxon>
        <taxon>Hologalegina</taxon>
        <taxon>IRL clade</taxon>
        <taxon>Fabeae</taxon>
        <taxon>Lathyrus</taxon>
    </lineage>
</organism>
<dbReference type="InterPro" id="IPR036498">
    <property type="entry name" value="Nfu/NifU_N_sf"/>
</dbReference>
<keyword evidence="3" id="KW-1185">Reference proteome</keyword>
<sequence length="117" mass="13250">MFIHTQSTPNPESLMFHPDASWEFLKPEIFAAIMDFYSSGEPLFLYSQAAASKNTAIHDDDSETVAMIKELLETRIRPAVQDDGIENMLMYYVPEVKGVEQEMDAKDEEAELSGQVE</sequence>
<name>A0A9D4VNX5_PEA</name>
<dbReference type="PANTHER" id="PTHR11178">
    <property type="entry name" value="IRON-SULFUR CLUSTER SCAFFOLD PROTEIN NFU-RELATED"/>
    <property type="match status" value="1"/>
</dbReference>
<accession>A0A9D4VNX5</accession>
<evidence type="ECO:0000256" key="1">
    <source>
        <dbReference type="ARBA" id="ARBA00006420"/>
    </source>
</evidence>
<dbReference type="SUPFAM" id="SSF110836">
    <property type="entry name" value="Hypothetical protein SAV1430"/>
    <property type="match status" value="1"/>
</dbReference>
<dbReference type="EMBL" id="JAMSHJ010000007">
    <property type="protein sequence ID" value="KAI5387448.1"/>
    <property type="molecule type" value="Genomic_DNA"/>
</dbReference>
<dbReference type="GO" id="GO:0005739">
    <property type="term" value="C:mitochondrion"/>
    <property type="evidence" value="ECO:0007669"/>
    <property type="project" value="TreeGrafter"/>
</dbReference>
<protein>
    <submittedName>
        <fullName evidence="2">Uncharacterized protein</fullName>
    </submittedName>
</protein>
<dbReference type="AlphaFoldDB" id="A0A9D4VNX5"/>
<evidence type="ECO:0000313" key="3">
    <source>
        <dbReference type="Proteomes" id="UP001058974"/>
    </source>
</evidence>
<comment type="similarity">
    <text evidence="1">Belongs to the NifU family.</text>
</comment>